<name>A0A9J6BNQ7_POLVA</name>
<evidence type="ECO:0000256" key="9">
    <source>
        <dbReference type="SAM" id="SignalP"/>
    </source>
</evidence>
<keyword evidence="7" id="KW-0325">Glycoprotein</keyword>
<proteinExistence type="predicted"/>
<keyword evidence="3 8" id="KW-0812">Transmembrane</keyword>
<keyword evidence="5 8" id="KW-0472">Membrane</keyword>
<dbReference type="Proteomes" id="UP001107558">
    <property type="component" value="Chromosome 3"/>
</dbReference>
<gene>
    <name evidence="10" type="ORF">PVAND_001536</name>
</gene>
<keyword evidence="6" id="KW-0675">Receptor</keyword>
<keyword evidence="4 8" id="KW-1133">Transmembrane helix</keyword>
<keyword evidence="9" id="KW-0732">Signal</keyword>
<evidence type="ECO:0000256" key="7">
    <source>
        <dbReference type="ARBA" id="ARBA00023180"/>
    </source>
</evidence>
<comment type="subcellular location">
    <subcellularLocation>
        <location evidence="1">Cell membrane</location>
        <topology evidence="1">Multi-pass membrane protein</topology>
    </subcellularLocation>
</comment>
<evidence type="ECO:0000256" key="5">
    <source>
        <dbReference type="ARBA" id="ARBA00023136"/>
    </source>
</evidence>
<dbReference type="EMBL" id="JADBJN010000003">
    <property type="protein sequence ID" value="KAG5671333.1"/>
    <property type="molecule type" value="Genomic_DNA"/>
</dbReference>
<evidence type="ECO:0000313" key="10">
    <source>
        <dbReference type="EMBL" id="KAG5671333.1"/>
    </source>
</evidence>
<dbReference type="PANTHER" id="PTHR42643">
    <property type="entry name" value="IONOTROPIC RECEPTOR 20A-RELATED"/>
    <property type="match status" value="1"/>
</dbReference>
<sequence length="668" mass="80214">MSIRKQIKFQFLFLIFLTFFHKTISSKSQVFESSLIDKSQTISKAISDIIFEFYISKTIKFDFIIYDENSDQINDIIDKITKELGENISQSTLMHIKNITNWNHQLKRSAIIFIKSLKSLQNFYKFAIKSRLIKTNQEKLKFMIYAEEVKTFQQLNEVIIETKNKIDFTKPADSRFYEFFITNDENFVNLTARLLFSEFHCGSFRSKLLNSFNLNSQKWNKKLENFDHYKNFYGCLVRFFVQYRYWYDIENHTKYYELKQKNDKIFEMKVRGENLKFPGIMFELSSLMAKKGNFTTYHTPSGISGSKSYFYYIRNYKYNWNDALEFHIRILTLEKQWHYSPPINRVKYYYLLSFNDYYSNYEKLLLPFDDLTWFLLLFIFGLSFIIINVLKFAPERIRILIYGRDVTRPGYNALGIFFGISQLKLPNESNCRLIWLLFIWFCLIFRTCWQSKMFEFMTTDMRKPLPDSFEDFLSMNYTVVYEVILNRKHKNNDKGISTLKVNYSTLSSLYEEALFEKSSQKYAFYISEDKHRILNKTFKNSLPKMDTFKINMLSEGIAIPKHCIFQQQFDDVIAQLIPSGILKHLENLRKWYYNRPIEEEPEDSLKVLSMSDLEFGFIIFLIAALLSIVVFIYEFLFLNLKKNFIKLIDLYEFLNALKEVLNKYHDKW</sequence>
<evidence type="ECO:0000256" key="1">
    <source>
        <dbReference type="ARBA" id="ARBA00004651"/>
    </source>
</evidence>
<evidence type="ECO:0000256" key="6">
    <source>
        <dbReference type="ARBA" id="ARBA00023170"/>
    </source>
</evidence>
<dbReference type="GO" id="GO:0005886">
    <property type="term" value="C:plasma membrane"/>
    <property type="evidence" value="ECO:0007669"/>
    <property type="project" value="UniProtKB-SubCell"/>
</dbReference>
<evidence type="ECO:0000256" key="4">
    <source>
        <dbReference type="ARBA" id="ARBA00022989"/>
    </source>
</evidence>
<dbReference type="PANTHER" id="PTHR42643:SF30">
    <property type="entry name" value="IONOTROPIC RECEPTOR 40A-RELATED"/>
    <property type="match status" value="1"/>
</dbReference>
<feature type="signal peptide" evidence="9">
    <location>
        <begin position="1"/>
        <end position="25"/>
    </location>
</feature>
<keyword evidence="11" id="KW-1185">Reference proteome</keyword>
<dbReference type="AlphaFoldDB" id="A0A9J6BNQ7"/>
<feature type="transmembrane region" description="Helical" evidence="8">
    <location>
        <begin position="615"/>
        <end position="638"/>
    </location>
</feature>
<evidence type="ECO:0000256" key="2">
    <source>
        <dbReference type="ARBA" id="ARBA00022475"/>
    </source>
</evidence>
<evidence type="ECO:0008006" key="12">
    <source>
        <dbReference type="Google" id="ProtNLM"/>
    </source>
</evidence>
<organism evidence="10 11">
    <name type="scientific">Polypedilum vanderplanki</name>
    <name type="common">Sleeping chironomid midge</name>
    <dbReference type="NCBI Taxonomy" id="319348"/>
    <lineage>
        <taxon>Eukaryota</taxon>
        <taxon>Metazoa</taxon>
        <taxon>Ecdysozoa</taxon>
        <taxon>Arthropoda</taxon>
        <taxon>Hexapoda</taxon>
        <taxon>Insecta</taxon>
        <taxon>Pterygota</taxon>
        <taxon>Neoptera</taxon>
        <taxon>Endopterygota</taxon>
        <taxon>Diptera</taxon>
        <taxon>Nematocera</taxon>
        <taxon>Chironomoidea</taxon>
        <taxon>Chironomidae</taxon>
        <taxon>Chironominae</taxon>
        <taxon>Polypedilum</taxon>
        <taxon>Polypedilum</taxon>
    </lineage>
</organism>
<reference evidence="10" key="1">
    <citation type="submission" date="2021-03" db="EMBL/GenBank/DDBJ databases">
        <title>Chromosome level genome of the anhydrobiotic midge Polypedilum vanderplanki.</title>
        <authorList>
            <person name="Yoshida Y."/>
            <person name="Kikawada T."/>
            <person name="Gusev O."/>
        </authorList>
    </citation>
    <scope>NUCLEOTIDE SEQUENCE</scope>
    <source>
        <strain evidence="10">NIAS01</strain>
        <tissue evidence="10">Whole body or cell culture</tissue>
    </source>
</reference>
<evidence type="ECO:0000256" key="3">
    <source>
        <dbReference type="ARBA" id="ARBA00022692"/>
    </source>
</evidence>
<feature type="transmembrane region" description="Helical" evidence="8">
    <location>
        <begin position="433"/>
        <end position="452"/>
    </location>
</feature>
<feature type="chain" id="PRO_5039885992" description="Ionotropic receptor" evidence="9">
    <location>
        <begin position="26"/>
        <end position="668"/>
    </location>
</feature>
<feature type="transmembrane region" description="Helical" evidence="8">
    <location>
        <begin position="371"/>
        <end position="390"/>
    </location>
</feature>
<keyword evidence="2" id="KW-1003">Cell membrane</keyword>
<protein>
    <recommendedName>
        <fullName evidence="12">Ionotropic receptor</fullName>
    </recommendedName>
</protein>
<dbReference type="InterPro" id="IPR052192">
    <property type="entry name" value="Insect_Ionotropic_Sensory_Rcpt"/>
</dbReference>
<evidence type="ECO:0000256" key="8">
    <source>
        <dbReference type="SAM" id="Phobius"/>
    </source>
</evidence>
<accession>A0A9J6BNQ7</accession>
<comment type="caution">
    <text evidence="10">The sequence shown here is derived from an EMBL/GenBank/DDBJ whole genome shotgun (WGS) entry which is preliminary data.</text>
</comment>
<evidence type="ECO:0000313" key="11">
    <source>
        <dbReference type="Proteomes" id="UP001107558"/>
    </source>
</evidence>